<keyword evidence="1" id="KW-0808">Transferase</keyword>
<accession>A0A7W7GBH5</accession>
<dbReference type="InterPro" id="IPR003594">
    <property type="entry name" value="HATPase_dom"/>
</dbReference>
<dbReference type="Gene3D" id="3.30.565.10">
    <property type="entry name" value="Histidine kinase-like ATPase, C-terminal domain"/>
    <property type="match status" value="1"/>
</dbReference>
<dbReference type="RefSeq" id="WP_184882213.1">
    <property type="nucleotide sequence ID" value="NZ_BOOV01000033.1"/>
</dbReference>
<dbReference type="CDD" id="cd16936">
    <property type="entry name" value="HATPase_RsbW-like"/>
    <property type="match status" value="1"/>
</dbReference>
<dbReference type="EMBL" id="JACHND010000001">
    <property type="protein sequence ID" value="MBB4702444.1"/>
    <property type="molecule type" value="Genomic_DNA"/>
</dbReference>
<dbReference type="AlphaFoldDB" id="A0A7W7GBH5"/>
<feature type="domain" description="Histidine kinase/HSP90-like ATPase" evidence="2">
    <location>
        <begin position="29"/>
        <end position="137"/>
    </location>
</feature>
<evidence type="ECO:0000259" key="2">
    <source>
        <dbReference type="Pfam" id="PF13581"/>
    </source>
</evidence>
<dbReference type="PANTHER" id="PTHR35526">
    <property type="entry name" value="ANTI-SIGMA-F FACTOR RSBW-RELATED"/>
    <property type="match status" value="1"/>
</dbReference>
<comment type="caution">
    <text evidence="3">The sequence shown here is derived from an EMBL/GenBank/DDBJ whole genome shotgun (WGS) entry which is preliminary data.</text>
</comment>
<dbReference type="Proteomes" id="UP000542210">
    <property type="component" value="Unassembled WGS sequence"/>
</dbReference>
<evidence type="ECO:0000313" key="4">
    <source>
        <dbReference type="Proteomes" id="UP000542210"/>
    </source>
</evidence>
<proteinExistence type="predicted"/>
<sequence length="168" mass="18068">MARAKGQTSTYMSGAKGIQLGAIDLLGAPEAAHEARAFVRRILGMDHPVRDDVTLLVSEAVTNSVLHSDSKDGGRVRLALADCGEFIYAEIADAGGRTAPRVAGSPLAEGGRGMVLVDTIARRWGVEEHEAGRTLWFEVPYACEGHDAAAWFPRQRRPADPVHPVDQQ</sequence>
<keyword evidence="1" id="KW-0418">Kinase</keyword>
<dbReference type="SUPFAM" id="SSF55874">
    <property type="entry name" value="ATPase domain of HSP90 chaperone/DNA topoisomerase II/histidine kinase"/>
    <property type="match status" value="1"/>
</dbReference>
<keyword evidence="1" id="KW-0723">Serine/threonine-protein kinase</keyword>
<evidence type="ECO:0000256" key="1">
    <source>
        <dbReference type="ARBA" id="ARBA00022527"/>
    </source>
</evidence>
<gene>
    <name evidence="3" type="ORF">BJ982_003988</name>
</gene>
<name>A0A7W7GBH5_9ACTN</name>
<dbReference type="Pfam" id="PF13581">
    <property type="entry name" value="HATPase_c_2"/>
    <property type="match status" value="1"/>
</dbReference>
<dbReference type="GO" id="GO:0004674">
    <property type="term" value="F:protein serine/threonine kinase activity"/>
    <property type="evidence" value="ECO:0007669"/>
    <property type="project" value="UniProtKB-KW"/>
</dbReference>
<protein>
    <submittedName>
        <fullName evidence="3">Anti-sigma regulatory factor (Ser/Thr protein kinase)</fullName>
    </submittedName>
</protein>
<organism evidence="3 4">
    <name type="scientific">Sphaerisporangium siamense</name>
    <dbReference type="NCBI Taxonomy" id="795645"/>
    <lineage>
        <taxon>Bacteria</taxon>
        <taxon>Bacillati</taxon>
        <taxon>Actinomycetota</taxon>
        <taxon>Actinomycetes</taxon>
        <taxon>Streptosporangiales</taxon>
        <taxon>Streptosporangiaceae</taxon>
        <taxon>Sphaerisporangium</taxon>
    </lineage>
</organism>
<dbReference type="InterPro" id="IPR036890">
    <property type="entry name" value="HATPase_C_sf"/>
</dbReference>
<dbReference type="PANTHER" id="PTHR35526:SF3">
    <property type="entry name" value="ANTI-SIGMA-F FACTOR RSBW"/>
    <property type="match status" value="1"/>
</dbReference>
<evidence type="ECO:0000313" key="3">
    <source>
        <dbReference type="EMBL" id="MBB4702444.1"/>
    </source>
</evidence>
<keyword evidence="4" id="KW-1185">Reference proteome</keyword>
<dbReference type="InterPro" id="IPR050267">
    <property type="entry name" value="Anti-sigma-factor_SerPK"/>
</dbReference>
<reference evidence="3 4" key="1">
    <citation type="submission" date="2020-08" db="EMBL/GenBank/DDBJ databases">
        <title>Sequencing the genomes of 1000 actinobacteria strains.</title>
        <authorList>
            <person name="Klenk H.-P."/>
        </authorList>
    </citation>
    <scope>NUCLEOTIDE SEQUENCE [LARGE SCALE GENOMIC DNA]</scope>
    <source>
        <strain evidence="3 4">DSM 45784</strain>
    </source>
</reference>